<feature type="compositionally biased region" description="Low complexity" evidence="1">
    <location>
        <begin position="124"/>
        <end position="141"/>
    </location>
</feature>
<feature type="compositionally biased region" description="Basic and acidic residues" evidence="1">
    <location>
        <begin position="1"/>
        <end position="12"/>
    </location>
</feature>
<feature type="region of interest" description="Disordered" evidence="1">
    <location>
        <begin position="1"/>
        <end position="235"/>
    </location>
</feature>
<gene>
    <name evidence="2" type="ORF">AVDCRST_MAG30-2379</name>
</gene>
<evidence type="ECO:0000313" key="2">
    <source>
        <dbReference type="EMBL" id="CAA9509170.1"/>
    </source>
</evidence>
<feature type="region of interest" description="Disordered" evidence="1">
    <location>
        <begin position="282"/>
        <end position="308"/>
    </location>
</feature>
<feature type="compositionally biased region" description="Basic and acidic residues" evidence="1">
    <location>
        <begin position="87"/>
        <end position="98"/>
    </location>
</feature>
<feature type="compositionally biased region" description="Basic residues" evidence="1">
    <location>
        <begin position="282"/>
        <end position="294"/>
    </location>
</feature>
<feature type="compositionally biased region" description="Basic residues" evidence="1">
    <location>
        <begin position="169"/>
        <end position="186"/>
    </location>
</feature>
<protein>
    <submittedName>
        <fullName evidence="2">Uncharacterized protein</fullName>
    </submittedName>
</protein>
<feature type="non-terminal residue" evidence="2">
    <location>
        <position position="1"/>
    </location>
</feature>
<evidence type="ECO:0000256" key="1">
    <source>
        <dbReference type="SAM" id="MobiDB-lite"/>
    </source>
</evidence>
<accession>A0A6J4SYL6</accession>
<feature type="compositionally biased region" description="Low complexity" evidence="1">
    <location>
        <begin position="225"/>
        <end position="235"/>
    </location>
</feature>
<name>A0A6J4SYL6_9ACTN</name>
<organism evidence="2">
    <name type="scientific">uncultured Solirubrobacteraceae bacterium</name>
    <dbReference type="NCBI Taxonomy" id="1162706"/>
    <lineage>
        <taxon>Bacteria</taxon>
        <taxon>Bacillati</taxon>
        <taxon>Actinomycetota</taxon>
        <taxon>Thermoleophilia</taxon>
        <taxon>Solirubrobacterales</taxon>
        <taxon>Solirubrobacteraceae</taxon>
        <taxon>environmental samples</taxon>
    </lineage>
</organism>
<reference evidence="2" key="1">
    <citation type="submission" date="2020-02" db="EMBL/GenBank/DDBJ databases">
        <authorList>
            <person name="Meier V. D."/>
        </authorList>
    </citation>
    <scope>NUCLEOTIDE SEQUENCE</scope>
    <source>
        <strain evidence="2">AVDCRST_MAG30</strain>
    </source>
</reference>
<feature type="compositionally biased region" description="Basic and acidic residues" evidence="1">
    <location>
        <begin position="187"/>
        <end position="198"/>
    </location>
</feature>
<feature type="compositionally biased region" description="Basic and acidic residues" evidence="1">
    <location>
        <begin position="146"/>
        <end position="156"/>
    </location>
</feature>
<dbReference type="EMBL" id="CADCVS010000310">
    <property type="protein sequence ID" value="CAA9509170.1"/>
    <property type="molecule type" value="Genomic_DNA"/>
</dbReference>
<feature type="non-terminal residue" evidence="2">
    <location>
        <position position="308"/>
    </location>
</feature>
<feature type="compositionally biased region" description="Basic residues" evidence="1">
    <location>
        <begin position="69"/>
        <end position="86"/>
    </location>
</feature>
<dbReference type="AlphaFoldDB" id="A0A6J4SYL6"/>
<sequence length="308" mass="34030">APPRPPAREPRPAHLVAGVQGVRGGPRPSRRRADRLLRDLLLRPARPAARRDLRPRPRRRRGSPAGGRHGVRGHPARRGARPHPSRAGHERGPHERGPPEPVLRPPAHRGRQRAHERPAPRDQPGLGHRGAAAAAAPQGARRLAHPRRDERPPRVHLEHRRPARGEAARRRRGRRVARGRGHRGRRRDPSLGRARARDPLPLPRAPHEAPARAGDLAGRARRAAPARAGQGRPRGLPRVLLGLRRPLRVAGRADGAAAVRLRRVQRARVRRGVRVGVVAAARGRRGPAHRRRRAREGAAQAGRRHPVL</sequence>
<proteinExistence type="predicted"/>